<feature type="transmembrane region" description="Helical" evidence="1">
    <location>
        <begin position="12"/>
        <end position="33"/>
    </location>
</feature>
<dbReference type="AlphaFoldDB" id="K1U5K3"/>
<organism evidence="2">
    <name type="scientific">human gut metagenome</name>
    <dbReference type="NCBI Taxonomy" id="408170"/>
    <lineage>
        <taxon>unclassified sequences</taxon>
        <taxon>metagenomes</taxon>
        <taxon>organismal metagenomes</taxon>
    </lineage>
</organism>
<feature type="transmembrane region" description="Helical" evidence="1">
    <location>
        <begin position="74"/>
        <end position="92"/>
    </location>
</feature>
<sequence>PLAQNMPKNAFWYLIALQIVTESLQITLGFFGYHTLCGYFSVAGVLQTTLFYPVIGFGLDRYLEEQSFFGWKNILRNLAFLAAVIITWRLVYRDWETNGGTYREMYLGVWMPLITLVIFIDLKLLFQREDLPEGLKRFLSTVGSCVFGVYLLDGLYRGGRPHGCDLSEIYAVYRISAGIPD</sequence>
<comment type="caution">
    <text evidence="2">The sequence shown here is derived from an EMBL/GenBank/DDBJ whole genome shotgun (WGS) entry which is preliminary data.</text>
</comment>
<evidence type="ECO:0000313" key="2">
    <source>
        <dbReference type="EMBL" id="EKC80497.1"/>
    </source>
</evidence>
<proteinExistence type="predicted"/>
<reference evidence="2" key="1">
    <citation type="journal article" date="2013" name="Environ. Microbiol.">
        <title>Microbiota from the distal guts of lean and obese adolescents exhibit partial functional redundancy besides clear differences in community structure.</title>
        <authorList>
            <person name="Ferrer M."/>
            <person name="Ruiz A."/>
            <person name="Lanza F."/>
            <person name="Haange S.B."/>
            <person name="Oberbach A."/>
            <person name="Till H."/>
            <person name="Bargiela R."/>
            <person name="Campoy C."/>
            <person name="Segura M.T."/>
            <person name="Richter M."/>
            <person name="von Bergen M."/>
            <person name="Seifert J."/>
            <person name="Suarez A."/>
        </authorList>
    </citation>
    <scope>NUCLEOTIDE SEQUENCE</scope>
</reference>
<gene>
    <name evidence="2" type="ORF">LEA_01318</name>
</gene>
<keyword evidence="1" id="KW-0812">Transmembrane</keyword>
<feature type="non-terminal residue" evidence="2">
    <location>
        <position position="1"/>
    </location>
</feature>
<accession>K1U5K3</accession>
<feature type="transmembrane region" description="Helical" evidence="1">
    <location>
        <begin position="107"/>
        <end position="126"/>
    </location>
</feature>
<name>K1U5K3_9ZZZZ</name>
<evidence type="ECO:0000256" key="1">
    <source>
        <dbReference type="SAM" id="Phobius"/>
    </source>
</evidence>
<feature type="transmembrane region" description="Helical" evidence="1">
    <location>
        <begin position="39"/>
        <end position="62"/>
    </location>
</feature>
<keyword evidence="1" id="KW-1133">Transmembrane helix</keyword>
<protein>
    <submittedName>
        <fullName evidence="2">Uncharacterized protein</fullName>
    </submittedName>
</protein>
<dbReference type="EMBL" id="AJWY01000920">
    <property type="protein sequence ID" value="EKC80497.1"/>
    <property type="molecule type" value="Genomic_DNA"/>
</dbReference>
<keyword evidence="1" id="KW-0472">Membrane</keyword>